<evidence type="ECO:0008006" key="4">
    <source>
        <dbReference type="Google" id="ProtNLM"/>
    </source>
</evidence>
<reference evidence="2" key="1">
    <citation type="submission" date="2021-06" db="EMBL/GenBank/DDBJ databases">
        <authorList>
            <person name="Huq M.A."/>
        </authorList>
    </citation>
    <scope>NUCLEOTIDE SEQUENCE</scope>
    <source>
        <strain evidence="2">MAH-26</strain>
    </source>
</reference>
<name>A0A9E2W4H3_9BACT</name>
<evidence type="ECO:0000313" key="3">
    <source>
        <dbReference type="Proteomes" id="UP000812270"/>
    </source>
</evidence>
<dbReference type="Proteomes" id="UP000812270">
    <property type="component" value="Unassembled WGS sequence"/>
</dbReference>
<dbReference type="AlphaFoldDB" id="A0A9E2W4H3"/>
<feature type="transmembrane region" description="Helical" evidence="1">
    <location>
        <begin position="20"/>
        <end position="40"/>
    </location>
</feature>
<dbReference type="EMBL" id="JAHSPG010000006">
    <property type="protein sequence ID" value="MBV4357483.1"/>
    <property type="molecule type" value="Genomic_DNA"/>
</dbReference>
<keyword evidence="1" id="KW-1133">Transmembrane helix</keyword>
<organism evidence="2 3">
    <name type="scientific">Pinibacter aurantiacus</name>
    <dbReference type="NCBI Taxonomy" id="2851599"/>
    <lineage>
        <taxon>Bacteria</taxon>
        <taxon>Pseudomonadati</taxon>
        <taxon>Bacteroidota</taxon>
        <taxon>Chitinophagia</taxon>
        <taxon>Chitinophagales</taxon>
        <taxon>Chitinophagaceae</taxon>
        <taxon>Pinibacter</taxon>
    </lineage>
</organism>
<proteinExistence type="predicted"/>
<evidence type="ECO:0000256" key="1">
    <source>
        <dbReference type="SAM" id="Phobius"/>
    </source>
</evidence>
<sequence>MESTPLRSKRSFKIIRNHIITGFVFLMPVLISIAVLEKFWSSLLKIGNKVSKLLFIDTLLGATGDAIIAIILLLAFCILAGFLVKLSVFKRMSDWLDEKLALFIPGYNDLRKETEVKVGVGPKKEEVIFETCLVHTQEYWTPAYLVDVASNGDATVFIPAAPSFSSGQVAIVKAGSYKKLQINSKTLNEYLVKLGKGIAIA</sequence>
<gene>
    <name evidence="2" type="ORF">KTO63_10020</name>
</gene>
<accession>A0A9E2W4H3</accession>
<feature type="transmembrane region" description="Helical" evidence="1">
    <location>
        <begin position="60"/>
        <end position="84"/>
    </location>
</feature>
<keyword evidence="1" id="KW-0472">Membrane</keyword>
<comment type="caution">
    <text evidence="2">The sequence shown here is derived from an EMBL/GenBank/DDBJ whole genome shotgun (WGS) entry which is preliminary data.</text>
</comment>
<dbReference type="RefSeq" id="WP_217791128.1">
    <property type="nucleotide sequence ID" value="NZ_JAHSPG010000006.1"/>
</dbReference>
<evidence type="ECO:0000313" key="2">
    <source>
        <dbReference type="EMBL" id="MBV4357483.1"/>
    </source>
</evidence>
<keyword evidence="1" id="KW-0812">Transmembrane</keyword>
<keyword evidence="3" id="KW-1185">Reference proteome</keyword>
<protein>
    <recommendedName>
        <fullName evidence="4">DUF502 domain-containing protein</fullName>
    </recommendedName>
</protein>